<dbReference type="SMART" id="SM00499">
    <property type="entry name" value="AAI"/>
    <property type="match status" value="1"/>
</dbReference>
<proteinExistence type="inferred from homology"/>
<dbReference type="Gramene" id="A08p17740.2_BraZ1">
    <property type="protein sequence ID" value="A08p17740.2_BraZ1.CDS.1"/>
    <property type="gene ID" value="A08g17740.2_BraZ1"/>
</dbReference>
<dbReference type="AlphaFoldDB" id="A0A3P6BPB6"/>
<dbReference type="InterPro" id="IPR016140">
    <property type="entry name" value="Bifunc_inhib/LTP/seed_store"/>
</dbReference>
<accession>A0A3P6BPB6</accession>
<dbReference type="EMBL" id="LR031575">
    <property type="protein sequence ID" value="VDD04446.1"/>
    <property type="molecule type" value="Genomic_DNA"/>
</dbReference>
<dbReference type="InterPro" id="IPR036312">
    <property type="entry name" value="Bifun_inhib/LTP/seed_sf"/>
</dbReference>
<evidence type="ECO:0000256" key="1">
    <source>
        <dbReference type="ARBA" id="ARBA00008965"/>
    </source>
</evidence>
<dbReference type="SUPFAM" id="SSF47699">
    <property type="entry name" value="Bifunctional inhibitor/lipid-transfer protein/seed storage 2S albumin"/>
    <property type="match status" value="1"/>
</dbReference>
<dbReference type="InterPro" id="IPR027923">
    <property type="entry name" value="Hydrophob_seed_dom"/>
</dbReference>
<keyword evidence="2" id="KW-0732">Signal</keyword>
<reference evidence="5" key="1">
    <citation type="submission" date="2018-11" db="EMBL/GenBank/DDBJ databases">
        <authorList>
            <consortium name="Genoscope - CEA"/>
            <person name="William W."/>
        </authorList>
    </citation>
    <scope>NUCLEOTIDE SEQUENCE</scope>
</reference>
<evidence type="ECO:0000313" key="5">
    <source>
        <dbReference type="EMBL" id="VDD04446.1"/>
    </source>
</evidence>
<dbReference type="SMR" id="A0A3P6BPB6"/>
<evidence type="ECO:0000256" key="2">
    <source>
        <dbReference type="SAM" id="SignalP"/>
    </source>
</evidence>
<dbReference type="Pfam" id="PF14547">
    <property type="entry name" value="Hydrophob_seed"/>
    <property type="match status" value="1"/>
</dbReference>
<evidence type="ECO:0000259" key="3">
    <source>
        <dbReference type="SMART" id="SM00499"/>
    </source>
</evidence>
<comment type="similarity">
    <text evidence="1">Belongs to the plant LTP family. PEARLI1 subfamily.</text>
</comment>
<sequence>MASKNMTRIIPLYLTLVLFGFASAQPPLGQPPVCPLTLLQIRGCIRILRIGVILNTRNVGPCCTVLDQLDPPRASVCACDAASINLGILGITVNLRVNQLLRLCRVPTTPDFRCSLI</sequence>
<protein>
    <recommendedName>
        <fullName evidence="3">Bifunctional inhibitor/plant lipid transfer protein/seed storage helical domain-containing protein</fullName>
    </recommendedName>
</protein>
<feature type="signal peptide" evidence="2">
    <location>
        <begin position="1"/>
        <end position="24"/>
    </location>
</feature>
<dbReference type="EMBL" id="LS974624">
    <property type="protein sequence ID" value="CAG7898108.1"/>
    <property type="molecule type" value="Genomic_DNA"/>
</dbReference>
<dbReference type="Gene3D" id="1.10.110.10">
    <property type="entry name" value="Plant lipid-transfer and hydrophobic proteins"/>
    <property type="match status" value="1"/>
</dbReference>
<gene>
    <name evidence="5" type="ORF">BRAA08T33556Z</name>
    <name evidence="4" type="ORF">BRAPAZ1V2_A08P17740.2</name>
</gene>
<evidence type="ECO:0000313" key="4">
    <source>
        <dbReference type="EMBL" id="CAG7898108.1"/>
    </source>
</evidence>
<feature type="domain" description="Bifunctional inhibitor/plant lipid transfer protein/seed storage helical" evidence="3">
    <location>
        <begin position="34"/>
        <end position="114"/>
    </location>
</feature>
<organism evidence="5">
    <name type="scientific">Brassica campestris</name>
    <name type="common">Field mustard</name>
    <dbReference type="NCBI Taxonomy" id="3711"/>
    <lineage>
        <taxon>Eukaryota</taxon>
        <taxon>Viridiplantae</taxon>
        <taxon>Streptophyta</taxon>
        <taxon>Embryophyta</taxon>
        <taxon>Tracheophyta</taxon>
        <taxon>Spermatophyta</taxon>
        <taxon>Magnoliopsida</taxon>
        <taxon>eudicotyledons</taxon>
        <taxon>Gunneridae</taxon>
        <taxon>Pentapetalae</taxon>
        <taxon>rosids</taxon>
        <taxon>malvids</taxon>
        <taxon>Brassicales</taxon>
        <taxon>Brassicaceae</taxon>
        <taxon>Brassiceae</taxon>
        <taxon>Brassica</taxon>
    </lineage>
</organism>
<name>A0A3P6BPB6_BRACM</name>
<dbReference type="Proteomes" id="UP000694005">
    <property type="component" value="Chromosome A08"/>
</dbReference>
<feature type="chain" id="PRO_5039861663" description="Bifunctional inhibitor/plant lipid transfer protein/seed storage helical domain-containing protein" evidence="2">
    <location>
        <begin position="25"/>
        <end position="117"/>
    </location>
</feature>